<dbReference type="Proteomes" id="UP000639419">
    <property type="component" value="Unassembled WGS sequence"/>
</dbReference>
<evidence type="ECO:0000313" key="9">
    <source>
        <dbReference type="Proteomes" id="UP000639419"/>
    </source>
</evidence>
<evidence type="ECO:0000256" key="2">
    <source>
        <dbReference type="ARBA" id="ARBA00023015"/>
    </source>
</evidence>
<feature type="domain" description="RNA polymerase sigma factor 70 region 4 type 2" evidence="7">
    <location>
        <begin position="100"/>
        <end position="150"/>
    </location>
</feature>
<dbReference type="SUPFAM" id="SSF88946">
    <property type="entry name" value="Sigma2 domain of RNA polymerase sigma factors"/>
    <property type="match status" value="1"/>
</dbReference>
<keyword evidence="9" id="KW-1185">Reference proteome</keyword>
<dbReference type="Pfam" id="PF04542">
    <property type="entry name" value="Sigma70_r2"/>
    <property type="match status" value="1"/>
</dbReference>
<proteinExistence type="inferred from homology"/>
<keyword evidence="2" id="KW-0805">Transcription regulation</keyword>
<protein>
    <submittedName>
        <fullName evidence="8">Sigma-70 family RNA polymerase sigma factor</fullName>
    </submittedName>
</protein>
<dbReference type="InterPro" id="IPR007627">
    <property type="entry name" value="RNA_pol_sigma70_r2"/>
</dbReference>
<dbReference type="NCBIfam" id="TIGR02937">
    <property type="entry name" value="sigma70-ECF"/>
    <property type="match status" value="1"/>
</dbReference>
<dbReference type="InterPro" id="IPR039425">
    <property type="entry name" value="RNA_pol_sigma-70-like"/>
</dbReference>
<dbReference type="InterPro" id="IPR036388">
    <property type="entry name" value="WH-like_DNA-bd_sf"/>
</dbReference>
<reference evidence="8 9" key="1">
    <citation type="submission" date="2019-10" db="EMBL/GenBank/DDBJ databases">
        <title>Genome sequence of Azospirillum formosense CC-Nfb-7.</title>
        <authorList>
            <person name="Ambrosini A."/>
            <person name="Sant'Anna F.H."/>
            <person name="Cassan F.D."/>
            <person name="Souza E.M."/>
            <person name="Passaglia L.M.P."/>
        </authorList>
    </citation>
    <scope>NUCLEOTIDE SEQUENCE [LARGE SCALE GENOMIC DNA]</scope>
    <source>
        <strain evidence="8 9">CC-NFb-7</strain>
    </source>
</reference>
<feature type="region of interest" description="Disordered" evidence="5">
    <location>
        <begin position="162"/>
        <end position="194"/>
    </location>
</feature>
<dbReference type="InterPro" id="IPR013249">
    <property type="entry name" value="RNA_pol_sigma70_r4_t2"/>
</dbReference>
<dbReference type="InterPro" id="IPR013325">
    <property type="entry name" value="RNA_pol_sigma_r2"/>
</dbReference>
<evidence type="ECO:0000259" key="7">
    <source>
        <dbReference type="Pfam" id="PF08281"/>
    </source>
</evidence>
<sequence length="422" mass="46342">MPTSFCEDLLTCIPELRRYALKLTGERAAAEDLVQDCLERALRNADKFEPGTNLEAWLTTILKHLFFTECRCRHRRPQVELDEHDGVTPPPQFARVALGEVGEAIRALPPLQRDLIQLVTIDGVSYQDAADRLGVPVGTIRSRLSRAREQIRHILDGRRAVRPPAPRAVPSTSAPPASIAAMPPDPAPPAPHMRWPRPSALPAFLAALCRRLALGAGQVPRAAAAPRWGRPWRGPARESIRTRGPPAVRKRSPEGSTKVVHATMTGSASILIEAVHSLVDIGNEARPLVGRNQLAAIVLGHRRSPAILPWRKSGRFPRFQASVQRSRKTDSLPRLARFGTIEGTHRRRSDRSHALRSRKQTGGSVSFLPEVLDLKRLRADCNPLWTATAVPDAHAAEARPLVGTEFPLAAGGCHRHPLRAGE</sequence>
<organism evidence="8 9">
    <name type="scientific">Azospirillum formosense</name>
    <dbReference type="NCBI Taxonomy" id="861533"/>
    <lineage>
        <taxon>Bacteria</taxon>
        <taxon>Pseudomonadati</taxon>
        <taxon>Pseudomonadota</taxon>
        <taxon>Alphaproteobacteria</taxon>
        <taxon>Rhodospirillales</taxon>
        <taxon>Azospirillaceae</taxon>
        <taxon>Azospirillum</taxon>
    </lineage>
</organism>
<comment type="similarity">
    <text evidence="1">Belongs to the sigma-70 factor family. ECF subfamily.</text>
</comment>
<keyword evidence="3" id="KW-0731">Sigma factor</keyword>
<dbReference type="Gene3D" id="1.10.1740.10">
    <property type="match status" value="1"/>
</dbReference>
<dbReference type="RefSeq" id="WP_174440908.1">
    <property type="nucleotide sequence ID" value="NZ_BAABCC010000016.1"/>
</dbReference>
<feature type="compositionally biased region" description="Low complexity" evidence="5">
    <location>
        <begin position="168"/>
        <end position="182"/>
    </location>
</feature>
<dbReference type="PANTHER" id="PTHR43133:SF25">
    <property type="entry name" value="RNA POLYMERASE SIGMA FACTOR RFAY-RELATED"/>
    <property type="match status" value="1"/>
</dbReference>
<evidence type="ECO:0000313" key="8">
    <source>
        <dbReference type="EMBL" id="NUB22128.1"/>
    </source>
</evidence>
<feature type="region of interest" description="Disordered" evidence="5">
    <location>
        <begin position="227"/>
        <end position="257"/>
    </location>
</feature>
<dbReference type="Gene3D" id="1.10.10.10">
    <property type="entry name" value="Winged helix-like DNA-binding domain superfamily/Winged helix DNA-binding domain"/>
    <property type="match status" value="1"/>
</dbReference>
<evidence type="ECO:0000256" key="3">
    <source>
        <dbReference type="ARBA" id="ARBA00023082"/>
    </source>
</evidence>
<gene>
    <name evidence="8" type="ORF">GBZ26_23445</name>
</gene>
<dbReference type="InterPro" id="IPR013324">
    <property type="entry name" value="RNA_pol_sigma_r3/r4-like"/>
</dbReference>
<dbReference type="EMBL" id="WHOR01000244">
    <property type="protein sequence ID" value="NUB22128.1"/>
    <property type="molecule type" value="Genomic_DNA"/>
</dbReference>
<dbReference type="InterPro" id="IPR014284">
    <property type="entry name" value="RNA_pol_sigma-70_dom"/>
</dbReference>
<dbReference type="CDD" id="cd06171">
    <property type="entry name" value="Sigma70_r4"/>
    <property type="match status" value="1"/>
</dbReference>
<name>A0ABX2L2S5_9PROT</name>
<dbReference type="Pfam" id="PF08281">
    <property type="entry name" value="Sigma70_r4_2"/>
    <property type="match status" value="1"/>
</dbReference>
<accession>A0ABX2L2S5</accession>
<evidence type="ECO:0000256" key="4">
    <source>
        <dbReference type="ARBA" id="ARBA00023163"/>
    </source>
</evidence>
<evidence type="ECO:0000256" key="5">
    <source>
        <dbReference type="SAM" id="MobiDB-lite"/>
    </source>
</evidence>
<dbReference type="PANTHER" id="PTHR43133">
    <property type="entry name" value="RNA POLYMERASE ECF-TYPE SIGMA FACTO"/>
    <property type="match status" value="1"/>
</dbReference>
<evidence type="ECO:0000256" key="1">
    <source>
        <dbReference type="ARBA" id="ARBA00010641"/>
    </source>
</evidence>
<feature type="domain" description="RNA polymerase sigma-70 region 2" evidence="6">
    <location>
        <begin position="13"/>
        <end position="75"/>
    </location>
</feature>
<evidence type="ECO:0000259" key="6">
    <source>
        <dbReference type="Pfam" id="PF04542"/>
    </source>
</evidence>
<dbReference type="SUPFAM" id="SSF88659">
    <property type="entry name" value="Sigma3 and sigma4 domains of RNA polymerase sigma factors"/>
    <property type="match status" value="1"/>
</dbReference>
<comment type="caution">
    <text evidence="8">The sequence shown here is derived from an EMBL/GenBank/DDBJ whole genome shotgun (WGS) entry which is preliminary data.</text>
</comment>
<keyword evidence="4" id="KW-0804">Transcription</keyword>